<protein>
    <submittedName>
        <fullName evidence="1">ABC transporter substrate-binding protein</fullName>
    </submittedName>
</protein>
<sequence>MIKAKWLAGGMGLVMVLGMAAGCGGSGDSSSSGGKQSAPAATTGASQAPAASTASGKTVKLKMWGGVPAESGPQAVVEAWNKQNPDIQVTYERFVNDDPGNLKLDTALMTGQDADLFVNYSYSRLQKRKDAGLALDLSAYSDYNVDDKMGPDAKLWQINGKYYGIPTKKNMSFVWLNKDALDAAGLAVPALDWTWDDMKEYAAKLKTDKRWGLLQHEANYMEQVDSGTAALGFVKPDGTSNLNNPLAAKGYEVAYEMQKAKTMPAYGEQMTSKMPTDTMFLKGETGMLYAGEYIFRNANNLKDNPRSFKIAFATVPKLSKNANEFKYPAGLGDVVSVNAKSPNKEAAWKFLKWYADGGMMPMASGGRIPSSKAVNADDAIKLLLSGVDSTYDLDSLKKVVFGTFPTYVSSLEQQVIDLRKEEYEKYLLGKQDLKTTLETMAKRHNDFLKQNKK</sequence>
<keyword evidence="2" id="KW-1185">Reference proteome</keyword>
<evidence type="ECO:0000313" key="1">
    <source>
        <dbReference type="EMBL" id="MFM9328249.1"/>
    </source>
</evidence>
<organism evidence="1 2">
    <name type="scientific">Paenibacillus mesotrionivorans</name>
    <dbReference type="NCBI Taxonomy" id="3160968"/>
    <lineage>
        <taxon>Bacteria</taxon>
        <taxon>Bacillati</taxon>
        <taxon>Bacillota</taxon>
        <taxon>Bacilli</taxon>
        <taxon>Bacillales</taxon>
        <taxon>Paenibacillaceae</taxon>
        <taxon>Paenibacillus</taxon>
    </lineage>
</organism>
<accession>A0ACC7NU23</accession>
<name>A0ACC7NU23_9BACL</name>
<evidence type="ECO:0000313" key="2">
    <source>
        <dbReference type="Proteomes" id="UP001631969"/>
    </source>
</evidence>
<comment type="caution">
    <text evidence="1">The sequence shown here is derived from an EMBL/GenBank/DDBJ whole genome shotgun (WGS) entry which is preliminary data.</text>
</comment>
<reference evidence="1" key="1">
    <citation type="submission" date="2024-12" db="EMBL/GenBank/DDBJ databases">
        <authorList>
            <person name="Wu N."/>
        </authorList>
    </citation>
    <scope>NUCLEOTIDE SEQUENCE</scope>
    <source>
        <strain evidence="1">P15</strain>
    </source>
</reference>
<proteinExistence type="predicted"/>
<dbReference type="Proteomes" id="UP001631969">
    <property type="component" value="Unassembled WGS sequence"/>
</dbReference>
<gene>
    <name evidence="1" type="ORF">ACI1P1_08125</name>
</gene>
<dbReference type="EMBL" id="JBJURJ010000004">
    <property type="protein sequence ID" value="MFM9328249.1"/>
    <property type="molecule type" value="Genomic_DNA"/>
</dbReference>